<sequence length="137" mass="15775">MNFKEKLEEHFKQFEASPVLFVGSGVSRRYLGVPCWQDLLKHFAEAIEENHIKLKTKSNGDLPEYAQLLVSAYAEKWWDTEEGQLALSEKEQEKTFINEQSPLKLSISKYIENAHKNIIDNDELKHEISGNAANLLI</sequence>
<gene>
    <name evidence="1" type="ORF">NCTC8576_01050</name>
</gene>
<protein>
    <recommendedName>
        <fullName evidence="3">SIR2 family protein</fullName>
    </recommendedName>
</protein>
<dbReference type="EMBL" id="UAUR01000003">
    <property type="protein sequence ID" value="SPZ71497.1"/>
    <property type="molecule type" value="Genomic_DNA"/>
</dbReference>
<dbReference type="RefSeq" id="WP_024258708.1">
    <property type="nucleotide sequence ID" value="NZ_CABWCZ010000101.1"/>
</dbReference>
<evidence type="ECO:0008006" key="3">
    <source>
        <dbReference type="Google" id="ProtNLM"/>
    </source>
</evidence>
<evidence type="ECO:0000313" key="1">
    <source>
        <dbReference type="EMBL" id="SPZ71497.1"/>
    </source>
</evidence>
<accession>A0A2S8DS91</accession>
<name>A0A2S8DS91_SHIBO</name>
<evidence type="ECO:0000313" key="2">
    <source>
        <dbReference type="Proteomes" id="UP000251799"/>
    </source>
</evidence>
<reference evidence="1 2" key="1">
    <citation type="submission" date="2018-06" db="EMBL/GenBank/DDBJ databases">
        <authorList>
            <consortium name="Pathogen Informatics"/>
            <person name="Doyle S."/>
        </authorList>
    </citation>
    <scope>NUCLEOTIDE SEQUENCE [LARGE SCALE GENOMIC DNA]</scope>
    <source>
        <strain evidence="1 2">NCTC8576</strain>
    </source>
</reference>
<proteinExistence type="predicted"/>
<dbReference type="Proteomes" id="UP000251799">
    <property type="component" value="Unassembled WGS sequence"/>
</dbReference>
<organism evidence="1 2">
    <name type="scientific">Shigella boydii</name>
    <dbReference type="NCBI Taxonomy" id="621"/>
    <lineage>
        <taxon>Bacteria</taxon>
        <taxon>Pseudomonadati</taxon>
        <taxon>Pseudomonadota</taxon>
        <taxon>Gammaproteobacteria</taxon>
        <taxon>Enterobacterales</taxon>
        <taxon>Enterobacteriaceae</taxon>
        <taxon>Shigella</taxon>
    </lineage>
</organism>
<dbReference type="AlphaFoldDB" id="A0A2S8DS91"/>